<protein>
    <submittedName>
        <fullName evidence="2">Uncharacterized protein</fullName>
    </submittedName>
</protein>
<organism evidence="2 3">
    <name type="scientific">Desulfofundulus australicus DSM 11792</name>
    <dbReference type="NCBI Taxonomy" id="1121425"/>
    <lineage>
        <taxon>Bacteria</taxon>
        <taxon>Bacillati</taxon>
        <taxon>Bacillota</taxon>
        <taxon>Clostridia</taxon>
        <taxon>Eubacteriales</taxon>
        <taxon>Peptococcaceae</taxon>
        <taxon>Desulfofundulus</taxon>
    </lineage>
</organism>
<name>A0A1M4XYD2_9FIRM</name>
<dbReference type="Proteomes" id="UP000184196">
    <property type="component" value="Unassembled WGS sequence"/>
</dbReference>
<keyword evidence="3" id="KW-1185">Reference proteome</keyword>
<evidence type="ECO:0000256" key="1">
    <source>
        <dbReference type="SAM" id="Phobius"/>
    </source>
</evidence>
<evidence type="ECO:0000313" key="3">
    <source>
        <dbReference type="Proteomes" id="UP000184196"/>
    </source>
</evidence>
<proteinExistence type="predicted"/>
<reference evidence="3" key="1">
    <citation type="submission" date="2016-11" db="EMBL/GenBank/DDBJ databases">
        <authorList>
            <person name="Varghese N."/>
            <person name="Submissions S."/>
        </authorList>
    </citation>
    <scope>NUCLEOTIDE SEQUENCE [LARGE SCALE GENOMIC DNA]</scope>
    <source>
        <strain evidence="3">DSM 11792</strain>
    </source>
</reference>
<keyword evidence="1" id="KW-0472">Membrane</keyword>
<feature type="transmembrane region" description="Helical" evidence="1">
    <location>
        <begin position="6"/>
        <end position="28"/>
    </location>
</feature>
<dbReference type="EMBL" id="FQUW01000012">
    <property type="protein sequence ID" value="SHE98449.1"/>
    <property type="molecule type" value="Genomic_DNA"/>
</dbReference>
<keyword evidence="1" id="KW-0812">Transmembrane</keyword>
<keyword evidence="1" id="KW-1133">Transmembrane helix</keyword>
<accession>A0A1M4XYD2</accession>
<feature type="transmembrane region" description="Helical" evidence="1">
    <location>
        <begin position="40"/>
        <end position="60"/>
    </location>
</feature>
<sequence>MLFTIVLIVINFLLFCSFLMYMHVRFFQYDRRLLVSARKSVVLFTVADLLLLAGSVFGLVSRC</sequence>
<dbReference type="AlphaFoldDB" id="A0A1M4XYD2"/>
<gene>
    <name evidence="2" type="ORF">SAMN02745218_01214</name>
</gene>
<evidence type="ECO:0000313" key="2">
    <source>
        <dbReference type="EMBL" id="SHE98449.1"/>
    </source>
</evidence>